<keyword evidence="2" id="KW-1185">Reference proteome</keyword>
<protein>
    <submittedName>
        <fullName evidence="1">Uncharacterized protein</fullName>
    </submittedName>
</protein>
<dbReference type="RefSeq" id="WP_155704683.1">
    <property type="nucleotide sequence ID" value="NZ_CP034235.1"/>
</dbReference>
<dbReference type="AlphaFoldDB" id="A0A6B8RWE2"/>
<evidence type="ECO:0000313" key="2">
    <source>
        <dbReference type="Proteomes" id="UP000426246"/>
    </source>
</evidence>
<dbReference type="KEGG" id="ppsc:EHS13_33990"/>
<evidence type="ECO:0000313" key="1">
    <source>
        <dbReference type="EMBL" id="QGQ99516.1"/>
    </source>
</evidence>
<sequence length="66" mass="7952">MAYNQGVKILSLQDLRQKSFHELALIRDDVEKHVYDNNMDTQTWERLLVYFETVKRELHSMQKVKA</sequence>
<gene>
    <name evidence="1" type="ORF">EHS13_33990</name>
</gene>
<proteinExistence type="predicted"/>
<dbReference type="EMBL" id="CP034235">
    <property type="protein sequence ID" value="QGQ99516.1"/>
    <property type="molecule type" value="Genomic_DNA"/>
</dbReference>
<name>A0A6B8RWE2_9BACL</name>
<reference evidence="2" key="1">
    <citation type="submission" date="2018-11" db="EMBL/GenBank/DDBJ databases">
        <title>Complete genome sequence of Paenibacillus sp. ML311-T8.</title>
        <authorList>
            <person name="Nam Y.-D."/>
            <person name="Kang J."/>
            <person name="Chung W.-H."/>
            <person name="Park Y.S."/>
        </authorList>
    </citation>
    <scope>NUCLEOTIDE SEQUENCE [LARGE SCALE GENOMIC DNA]</scope>
    <source>
        <strain evidence="2">ML311-T8</strain>
    </source>
</reference>
<dbReference type="Proteomes" id="UP000426246">
    <property type="component" value="Chromosome"/>
</dbReference>
<organism evidence="1 2">
    <name type="scientific">Paenibacillus psychroresistens</name>
    <dbReference type="NCBI Taxonomy" id="1778678"/>
    <lineage>
        <taxon>Bacteria</taxon>
        <taxon>Bacillati</taxon>
        <taxon>Bacillota</taxon>
        <taxon>Bacilli</taxon>
        <taxon>Bacillales</taxon>
        <taxon>Paenibacillaceae</taxon>
        <taxon>Paenibacillus</taxon>
    </lineage>
</organism>
<accession>A0A6B8RWE2</accession>